<accession>A0ABT4CN72</accession>
<evidence type="ECO:0000259" key="18">
    <source>
        <dbReference type="Pfam" id="PF00905"/>
    </source>
</evidence>
<evidence type="ECO:0000256" key="3">
    <source>
        <dbReference type="ARBA" id="ARBA00012448"/>
    </source>
</evidence>
<dbReference type="Gene3D" id="1.10.3810.10">
    <property type="entry name" value="Biosynthetic peptidoglycan transglycosylase-like"/>
    <property type="match status" value="1"/>
</dbReference>
<comment type="caution">
    <text evidence="20">The sequence shown here is derived from an EMBL/GenBank/DDBJ whole genome shotgun (WGS) entry which is preliminary data.</text>
</comment>
<evidence type="ECO:0000256" key="10">
    <source>
        <dbReference type="ARBA" id="ARBA00022968"/>
    </source>
</evidence>
<dbReference type="EC" id="3.4.16.4" evidence="3"/>
<dbReference type="InterPro" id="IPR050396">
    <property type="entry name" value="Glycosyltr_51/Transpeptidase"/>
</dbReference>
<evidence type="ECO:0000256" key="17">
    <source>
        <dbReference type="SAM" id="Phobius"/>
    </source>
</evidence>
<keyword evidence="11" id="KW-0046">Antibiotic resistance</keyword>
<keyword evidence="5" id="KW-0121">Carboxypeptidase</keyword>
<dbReference type="Proteomes" id="UP001079657">
    <property type="component" value="Unassembled WGS sequence"/>
</dbReference>
<evidence type="ECO:0000259" key="19">
    <source>
        <dbReference type="Pfam" id="PF00912"/>
    </source>
</evidence>
<feature type="domain" description="Glycosyl transferase family 51" evidence="19">
    <location>
        <begin position="72"/>
        <end position="267"/>
    </location>
</feature>
<dbReference type="EMBL" id="JAPQES010000002">
    <property type="protein sequence ID" value="MCY6370482.1"/>
    <property type="molecule type" value="Genomic_DNA"/>
</dbReference>
<feature type="compositionally biased region" description="Acidic residues" evidence="16">
    <location>
        <begin position="823"/>
        <end position="847"/>
    </location>
</feature>
<dbReference type="PANTHER" id="PTHR32282:SF33">
    <property type="entry name" value="PEPTIDOGLYCAN GLYCOSYLTRANSFERASE"/>
    <property type="match status" value="1"/>
</dbReference>
<evidence type="ECO:0000313" key="20">
    <source>
        <dbReference type="EMBL" id="MCY6370482.1"/>
    </source>
</evidence>
<comment type="catalytic activity">
    <reaction evidence="15">
        <text>[GlcNAc-(1-&gt;4)-Mur2Ac(oyl-L-Ala-gamma-D-Glu-L-Lys-D-Ala-D-Ala)](n)-di-trans,octa-cis-undecaprenyl diphosphate + beta-D-GlcNAc-(1-&gt;4)-Mur2Ac(oyl-L-Ala-gamma-D-Glu-L-Lys-D-Ala-D-Ala)-di-trans,octa-cis-undecaprenyl diphosphate = [GlcNAc-(1-&gt;4)-Mur2Ac(oyl-L-Ala-gamma-D-Glu-L-Lys-D-Ala-D-Ala)](n+1)-di-trans,octa-cis-undecaprenyl diphosphate + di-trans,octa-cis-undecaprenyl diphosphate + H(+)</text>
        <dbReference type="Rhea" id="RHEA:23708"/>
        <dbReference type="Rhea" id="RHEA-COMP:9602"/>
        <dbReference type="Rhea" id="RHEA-COMP:9603"/>
        <dbReference type="ChEBI" id="CHEBI:15378"/>
        <dbReference type="ChEBI" id="CHEBI:58405"/>
        <dbReference type="ChEBI" id="CHEBI:60033"/>
        <dbReference type="ChEBI" id="CHEBI:78435"/>
        <dbReference type="EC" id="2.4.99.28"/>
    </reaction>
</comment>
<organism evidence="20 21">
    <name type="scientific">Clostridium ganghwense</name>
    <dbReference type="NCBI Taxonomy" id="312089"/>
    <lineage>
        <taxon>Bacteria</taxon>
        <taxon>Bacillati</taxon>
        <taxon>Bacillota</taxon>
        <taxon>Clostridia</taxon>
        <taxon>Eubacteriales</taxon>
        <taxon>Clostridiaceae</taxon>
        <taxon>Clostridium</taxon>
    </lineage>
</organism>
<dbReference type="SUPFAM" id="SSF53955">
    <property type="entry name" value="Lysozyme-like"/>
    <property type="match status" value="1"/>
</dbReference>
<sequence>MTENKKSPTEKKKRKKKFKALKIILLTILAIVLFFAVAAGGLALAMIKTAPELDINQIKATNQASVIYDDKGNVIDTIITDKKRTIIKYDEMPKDLINAFVSIEDERFFDHKGIDPKRIMGAFVYDVKSFLTGHKGMQGASTITQQLLKNTIFDTDTKNLDSKSILQRKIRRKVQEIYLAPKLEKLIGKKAVLEAYLNTIYLGGRAIGVEAAAQQYFHVKAKDLTLIQCAFIAGLPQSPSVYYPYSRTSRKDPSKYKNRTKTVLAKMRDNGYITESQYKSTIAEIDIPRKSVTKDENASTLGNSVIGKATSNNDRYNFEWFSRPAVSEVKKDLQEKYHYTDGEIENLLVNGHLKIYSTMDKDLQISTQNILDDNNNLRVSSKKDEKGILQPQASAVLVDYHTGEVKVLIGGRGKQPAMSYNKAYDAHVPSGSSIKPLTVYGPAIDTKIATAATVIEDSPLPAEKGRKYNGGRPWNPKNAGGSYSGYINLREGLRRSINLFAIKLEDKLGLEVGASYGKKFGLTLNNTDKNSIAALALGELNYGTNTYTMANAYGVFGNNGLYTEPRLYSKVVDKAGKVILETKIETRKVLSPQSAYIMYDLLKEPVRAGTATRAKLTYKSNIPLAGKTGSTTNFKNLWFCGLTPYYSGSVWIGNKNNQRIYSSDAAYILGKIMNEAVKNLPVKDISAPSGITSASVDRISGLLPTELSYKDPRGSTVYTELFIRGTVPTTYDDIHILANINKSNGKLATANTPPSLIESRVFIKRDYIPSVTLRDQQYVSPKELDDTAAPPPTEPDETTDPNKENENSDNNTTDPENPGKEEETNEDVNDETGSNVDDDNDTADDNPTDITNENSNTQETSN</sequence>
<name>A0ABT4CN72_9CLOT</name>
<dbReference type="InterPro" id="IPR001264">
    <property type="entry name" value="Glyco_trans_51"/>
</dbReference>
<dbReference type="InterPro" id="IPR001460">
    <property type="entry name" value="PCN-bd_Tpept"/>
</dbReference>
<dbReference type="EC" id="2.4.99.28" evidence="14"/>
<evidence type="ECO:0000256" key="12">
    <source>
        <dbReference type="ARBA" id="ARBA00023268"/>
    </source>
</evidence>
<evidence type="ECO:0000313" key="21">
    <source>
        <dbReference type="Proteomes" id="UP001079657"/>
    </source>
</evidence>
<keyword evidence="12" id="KW-0511">Multifunctional enzyme</keyword>
<dbReference type="InterPro" id="IPR036950">
    <property type="entry name" value="PBP_transglycosylase"/>
</dbReference>
<evidence type="ECO:0000256" key="15">
    <source>
        <dbReference type="ARBA" id="ARBA00049902"/>
    </source>
</evidence>
<keyword evidence="9" id="KW-0378">Hydrolase</keyword>
<feature type="region of interest" description="Disordered" evidence="16">
    <location>
        <begin position="777"/>
        <end position="862"/>
    </location>
</feature>
<gene>
    <name evidence="20" type="ORF">OXH55_07520</name>
</gene>
<evidence type="ECO:0000256" key="6">
    <source>
        <dbReference type="ARBA" id="ARBA00022670"/>
    </source>
</evidence>
<dbReference type="InterPro" id="IPR023346">
    <property type="entry name" value="Lysozyme-like_dom_sf"/>
</dbReference>
<evidence type="ECO:0000256" key="16">
    <source>
        <dbReference type="SAM" id="MobiDB-lite"/>
    </source>
</evidence>
<evidence type="ECO:0000256" key="2">
    <source>
        <dbReference type="ARBA" id="ARBA00004401"/>
    </source>
</evidence>
<evidence type="ECO:0000256" key="4">
    <source>
        <dbReference type="ARBA" id="ARBA00018638"/>
    </source>
</evidence>
<dbReference type="RefSeq" id="WP_268049217.1">
    <property type="nucleotide sequence ID" value="NZ_JAPQES010000002.1"/>
</dbReference>
<feature type="domain" description="Penicillin-binding protein transpeptidase" evidence="18">
    <location>
        <begin position="394"/>
        <end position="656"/>
    </location>
</feature>
<keyword evidence="21" id="KW-1185">Reference proteome</keyword>
<evidence type="ECO:0000256" key="9">
    <source>
        <dbReference type="ARBA" id="ARBA00022801"/>
    </source>
</evidence>
<comment type="subcellular location">
    <subcellularLocation>
        <location evidence="2">Cell membrane</location>
        <topology evidence="2">Single-pass type II membrane protein</topology>
    </subcellularLocation>
</comment>
<evidence type="ECO:0000256" key="7">
    <source>
        <dbReference type="ARBA" id="ARBA00022676"/>
    </source>
</evidence>
<keyword evidence="10" id="KW-0735">Signal-anchor</keyword>
<reference evidence="20" key="1">
    <citation type="submission" date="2022-12" db="EMBL/GenBank/DDBJ databases">
        <authorList>
            <person name="Wang J."/>
        </authorList>
    </citation>
    <scope>NUCLEOTIDE SEQUENCE</scope>
    <source>
        <strain evidence="20">HY-42-06</strain>
    </source>
</reference>
<protein>
    <recommendedName>
        <fullName evidence="4">Penicillin-binding protein 1A</fullName>
        <ecNumber evidence="14">2.4.99.28</ecNumber>
        <ecNumber evidence="3">3.4.16.4</ecNumber>
    </recommendedName>
</protein>
<evidence type="ECO:0000256" key="11">
    <source>
        <dbReference type="ARBA" id="ARBA00023251"/>
    </source>
</evidence>
<comment type="catalytic activity">
    <reaction evidence="13">
        <text>Preferential cleavage: (Ac)2-L-Lys-D-Ala-|-D-Ala. Also transpeptidation of peptidyl-alanyl moieties that are N-acyl substituents of D-alanine.</text>
        <dbReference type="EC" id="3.4.16.4"/>
    </reaction>
</comment>
<evidence type="ECO:0000256" key="13">
    <source>
        <dbReference type="ARBA" id="ARBA00034000"/>
    </source>
</evidence>
<dbReference type="SUPFAM" id="SSF56601">
    <property type="entry name" value="beta-lactamase/transpeptidase-like"/>
    <property type="match status" value="1"/>
</dbReference>
<keyword evidence="17" id="KW-0812">Transmembrane</keyword>
<evidence type="ECO:0000256" key="14">
    <source>
        <dbReference type="ARBA" id="ARBA00044770"/>
    </source>
</evidence>
<keyword evidence="17" id="KW-1133">Transmembrane helix</keyword>
<evidence type="ECO:0000256" key="8">
    <source>
        <dbReference type="ARBA" id="ARBA00022679"/>
    </source>
</evidence>
<dbReference type="NCBIfam" id="TIGR02074">
    <property type="entry name" value="PBP_1a_fam"/>
    <property type="match status" value="1"/>
</dbReference>
<dbReference type="Gene3D" id="3.40.710.10">
    <property type="entry name" value="DD-peptidase/beta-lactamase superfamily"/>
    <property type="match status" value="1"/>
</dbReference>
<evidence type="ECO:0000256" key="1">
    <source>
        <dbReference type="ARBA" id="ARBA00002624"/>
    </source>
</evidence>
<keyword evidence="6" id="KW-0645">Protease</keyword>
<keyword evidence="7" id="KW-0328">Glycosyltransferase</keyword>
<dbReference type="Pfam" id="PF00905">
    <property type="entry name" value="Transpeptidase"/>
    <property type="match status" value="1"/>
</dbReference>
<feature type="compositionally biased region" description="Low complexity" evidence="16">
    <location>
        <begin position="848"/>
        <end position="862"/>
    </location>
</feature>
<evidence type="ECO:0000256" key="5">
    <source>
        <dbReference type="ARBA" id="ARBA00022645"/>
    </source>
</evidence>
<dbReference type="PANTHER" id="PTHR32282">
    <property type="entry name" value="BINDING PROTEIN TRANSPEPTIDASE, PUTATIVE-RELATED"/>
    <property type="match status" value="1"/>
</dbReference>
<proteinExistence type="predicted"/>
<keyword evidence="17" id="KW-0472">Membrane</keyword>
<keyword evidence="8" id="KW-0808">Transferase</keyword>
<dbReference type="InterPro" id="IPR012338">
    <property type="entry name" value="Beta-lactam/transpept-like"/>
</dbReference>
<comment type="function">
    <text evidence="1">Cell wall formation. Synthesis of cross-linked peptidoglycan from the lipid intermediates. The enzyme has a penicillin-insensitive transglycosylase N-terminal domain (formation of linear glycan strands) and a penicillin-sensitive transpeptidase C-terminal domain (cross-linking of the peptide subunits).</text>
</comment>
<dbReference type="Pfam" id="PF00912">
    <property type="entry name" value="Transgly"/>
    <property type="match status" value="1"/>
</dbReference>
<feature type="transmembrane region" description="Helical" evidence="17">
    <location>
        <begin position="21"/>
        <end position="47"/>
    </location>
</feature>